<dbReference type="PROSITE" id="PS50053">
    <property type="entry name" value="UBIQUITIN_2"/>
    <property type="match status" value="1"/>
</dbReference>
<sequence>MVTPVGGVGDILVISKLVYKTGLELKSCPESASVYQDLILELDALDRALKNIYTVRPGTYELRTLDAVRALASVCQRSLEEFLGKIEKFKKGLGTSHATKHPFRRLSRGLQWSFAWKDEVENLRKRLIPKVSTILLLLATQTTETLAKAELDRADLAQAATETQIAILQRLENTNLTGYSKIDQVVGQERAISDSLLAQNGLLREIQHQATTNPQMISLSGDISAVQRQVAVIKADTTSIIDFMAKMMVFFMERVSRIQQIAELISGSVQLTTNMTRDVLQTMASLLQEFWEVRGQLARIEHSLPMRIDCPMVQFRDAFKNVTLFPYHVFRQWEGARRLVAAIFVNRRGLRRVEMGHWFVTHVRRGTRLEPQFWDNAIEPGDELFMTMVFDNIEAPEGFCPIPSCKAVTRNEEIIYGGRHCPKCYRLVQISQEPAIPVHAIRQSRPWIDKDSRSSISSTDTSLAKPFIACNYGSTQTLQENPKAPPSAAAGPADLECDDIEEYFSVQVVVKTQPNLEKHELIDSLHQATETRVEEETPSVDADRSFRVIVQSSTHLKLTLSVVGSDTVRHVKSKIARRERAPAENQQLTFTGKPLRDEKTLSEYGIQQDDTIHLIIISKRKRKDDHSCRGIKTCETIDRSYKKSSSSFSSERPSTPLACGDDGVALLRKHKPNDLDTTSHMPSANGGSESNLDTDQPPQTPRGKPSCDLPPEIANWKSKFPITSPLTTDEDIRQGDVASGGSIKDWNLPFPMVTLSRSVSDVESLRKWVYDSTLCHHGRDAPSTGLVRDFYFLVLRLNESMEKLRSTLQGAQSAADRNMIEGFLTSGDRLKYKLIRYMRDCNDVKLRNTQARHQEAPMTALADLDCFITMFKENTVLKATKKLTQSFRLWIYRFEVNCGFIANCNGGASPVFTTESILSLGIPEVVPEAPFPMPDAVLGSGIMESGLLPLGDSTCAC</sequence>
<proteinExistence type="predicted"/>
<evidence type="ECO:0000313" key="3">
    <source>
        <dbReference type="EMBL" id="KIW99485.1"/>
    </source>
</evidence>
<dbReference type="HOGENOM" id="CLU_333184_0_0_1"/>
<dbReference type="InterPro" id="IPR000626">
    <property type="entry name" value="Ubiquitin-like_dom"/>
</dbReference>
<dbReference type="OrthoDB" id="4347210at2759"/>
<feature type="domain" description="Ubiquitin-like" evidence="2">
    <location>
        <begin position="546"/>
        <end position="616"/>
    </location>
</feature>
<dbReference type="Gene3D" id="3.10.20.90">
    <property type="entry name" value="Phosphatidylinositol 3-kinase Catalytic Subunit, Chain A, domain 1"/>
    <property type="match status" value="1"/>
</dbReference>
<organism evidence="3 4">
    <name type="scientific">Rhinocladiella mackenziei CBS 650.93</name>
    <dbReference type="NCBI Taxonomy" id="1442369"/>
    <lineage>
        <taxon>Eukaryota</taxon>
        <taxon>Fungi</taxon>
        <taxon>Dikarya</taxon>
        <taxon>Ascomycota</taxon>
        <taxon>Pezizomycotina</taxon>
        <taxon>Eurotiomycetes</taxon>
        <taxon>Chaetothyriomycetidae</taxon>
        <taxon>Chaetothyriales</taxon>
        <taxon>Herpotrichiellaceae</taxon>
        <taxon>Rhinocladiella</taxon>
    </lineage>
</organism>
<dbReference type="SUPFAM" id="SSF54236">
    <property type="entry name" value="Ubiquitin-like"/>
    <property type="match status" value="1"/>
</dbReference>
<name>A0A0D2I8D1_9EURO</name>
<keyword evidence="4" id="KW-1185">Reference proteome</keyword>
<dbReference type="InterPro" id="IPR019956">
    <property type="entry name" value="Ubiquitin_dom"/>
</dbReference>
<dbReference type="Pfam" id="PF00240">
    <property type="entry name" value="ubiquitin"/>
    <property type="match status" value="1"/>
</dbReference>
<reference evidence="3 4" key="1">
    <citation type="submission" date="2015-01" db="EMBL/GenBank/DDBJ databases">
        <title>The Genome Sequence of Rhinocladiella mackenzie CBS 650.93.</title>
        <authorList>
            <consortium name="The Broad Institute Genomics Platform"/>
            <person name="Cuomo C."/>
            <person name="de Hoog S."/>
            <person name="Gorbushina A."/>
            <person name="Stielow B."/>
            <person name="Teixiera M."/>
            <person name="Abouelleil A."/>
            <person name="Chapman S.B."/>
            <person name="Priest M."/>
            <person name="Young S.K."/>
            <person name="Wortman J."/>
            <person name="Nusbaum C."/>
            <person name="Birren B."/>
        </authorList>
    </citation>
    <scope>NUCLEOTIDE SEQUENCE [LARGE SCALE GENOMIC DNA]</scope>
    <source>
        <strain evidence="3 4">CBS 650.93</strain>
    </source>
</reference>
<evidence type="ECO:0000256" key="1">
    <source>
        <dbReference type="SAM" id="MobiDB-lite"/>
    </source>
</evidence>
<dbReference type="VEuPathDB" id="FungiDB:Z518_11224"/>
<dbReference type="SMART" id="SM00213">
    <property type="entry name" value="UBQ"/>
    <property type="match status" value="1"/>
</dbReference>
<dbReference type="STRING" id="1442369.A0A0D2I8D1"/>
<evidence type="ECO:0000313" key="4">
    <source>
        <dbReference type="Proteomes" id="UP000053617"/>
    </source>
</evidence>
<dbReference type="Proteomes" id="UP000053617">
    <property type="component" value="Unassembled WGS sequence"/>
</dbReference>
<dbReference type="PANTHER" id="PTHR38886:SF1">
    <property type="entry name" value="NACHT-NTPASE AND P-LOOP NTPASES N-TERMINAL DOMAIN-CONTAINING PROTEIN"/>
    <property type="match status" value="1"/>
</dbReference>
<dbReference type="RefSeq" id="XP_013266622.1">
    <property type="nucleotide sequence ID" value="XM_013411168.1"/>
</dbReference>
<dbReference type="AlphaFoldDB" id="A0A0D2I8D1"/>
<dbReference type="Pfam" id="PF22893">
    <property type="entry name" value="ULD_2"/>
    <property type="match status" value="1"/>
</dbReference>
<feature type="compositionally biased region" description="Polar residues" evidence="1">
    <location>
        <begin position="675"/>
        <end position="697"/>
    </location>
</feature>
<feature type="region of interest" description="Disordered" evidence="1">
    <location>
        <begin position="642"/>
        <end position="661"/>
    </location>
</feature>
<evidence type="ECO:0000259" key="2">
    <source>
        <dbReference type="PROSITE" id="PS50053"/>
    </source>
</evidence>
<feature type="region of interest" description="Disordered" evidence="1">
    <location>
        <begin position="672"/>
        <end position="710"/>
    </location>
</feature>
<dbReference type="EMBL" id="KN847486">
    <property type="protein sequence ID" value="KIW99485.1"/>
    <property type="molecule type" value="Genomic_DNA"/>
</dbReference>
<dbReference type="InterPro" id="IPR029071">
    <property type="entry name" value="Ubiquitin-like_domsf"/>
</dbReference>
<gene>
    <name evidence="3" type="ORF">Z518_11224</name>
</gene>
<dbReference type="CDD" id="cd17039">
    <property type="entry name" value="Ubl_ubiquitin_like"/>
    <property type="match status" value="1"/>
</dbReference>
<dbReference type="GeneID" id="25299295"/>
<dbReference type="PRINTS" id="PR00348">
    <property type="entry name" value="UBIQUITIN"/>
</dbReference>
<accession>A0A0D2I8D1</accession>
<dbReference type="PANTHER" id="PTHR38886">
    <property type="entry name" value="SESA DOMAIN-CONTAINING PROTEIN"/>
    <property type="match status" value="1"/>
</dbReference>
<protein>
    <recommendedName>
        <fullName evidence="2">Ubiquitin-like domain-containing protein</fullName>
    </recommendedName>
</protein>
<dbReference type="InterPro" id="IPR054464">
    <property type="entry name" value="ULD_fung"/>
</dbReference>